<dbReference type="AlphaFoldDB" id="A0A6C0AIC1"/>
<dbReference type="EMBL" id="MN740626">
    <property type="protein sequence ID" value="QHS79210.1"/>
    <property type="molecule type" value="Genomic_DNA"/>
</dbReference>
<keyword evidence="1" id="KW-0472">Membrane</keyword>
<organism evidence="2">
    <name type="scientific">viral metagenome</name>
    <dbReference type="NCBI Taxonomy" id="1070528"/>
    <lineage>
        <taxon>unclassified sequences</taxon>
        <taxon>metagenomes</taxon>
        <taxon>organismal metagenomes</taxon>
    </lineage>
</organism>
<evidence type="ECO:0000256" key="1">
    <source>
        <dbReference type="SAM" id="Phobius"/>
    </source>
</evidence>
<protein>
    <submittedName>
        <fullName evidence="2">Uncharacterized protein</fullName>
    </submittedName>
</protein>
<accession>A0A6C0AIC1</accession>
<sequence length="66" mass="7813">MFTILYTAVVTTITLMMLHHLYNYLKAHLTIPQVHDVLLQNTQKHKEVQQVLSPDTEDYLKQFKKT</sequence>
<feature type="transmembrane region" description="Helical" evidence="1">
    <location>
        <begin position="6"/>
        <end position="25"/>
    </location>
</feature>
<evidence type="ECO:0000313" key="2">
    <source>
        <dbReference type="EMBL" id="QHS79210.1"/>
    </source>
</evidence>
<reference evidence="2" key="1">
    <citation type="journal article" date="2020" name="Nature">
        <title>Giant virus diversity and host interactions through global metagenomics.</title>
        <authorList>
            <person name="Schulz F."/>
            <person name="Roux S."/>
            <person name="Paez-Espino D."/>
            <person name="Jungbluth S."/>
            <person name="Walsh D.A."/>
            <person name="Denef V.J."/>
            <person name="McMahon K.D."/>
            <person name="Konstantinidis K.T."/>
            <person name="Eloe-Fadrosh E.A."/>
            <person name="Kyrpides N.C."/>
            <person name="Woyke T."/>
        </authorList>
    </citation>
    <scope>NUCLEOTIDE SEQUENCE</scope>
    <source>
        <strain evidence="2">GVMAG-S-1035118-87</strain>
    </source>
</reference>
<proteinExistence type="predicted"/>
<name>A0A6C0AIC1_9ZZZZ</name>
<keyword evidence="1" id="KW-1133">Transmembrane helix</keyword>
<keyword evidence="1" id="KW-0812">Transmembrane</keyword>